<keyword evidence="1" id="KW-0732">Signal</keyword>
<feature type="signal peptide" evidence="1">
    <location>
        <begin position="1"/>
        <end position="24"/>
    </location>
</feature>
<protein>
    <submittedName>
        <fullName evidence="2">Uncharacterized protein</fullName>
    </submittedName>
</protein>
<organism evidence="2 3">
    <name type="scientific">Diatraea saccharalis</name>
    <name type="common">sugarcane borer</name>
    <dbReference type="NCBI Taxonomy" id="40085"/>
    <lineage>
        <taxon>Eukaryota</taxon>
        <taxon>Metazoa</taxon>
        <taxon>Ecdysozoa</taxon>
        <taxon>Arthropoda</taxon>
        <taxon>Hexapoda</taxon>
        <taxon>Insecta</taxon>
        <taxon>Pterygota</taxon>
        <taxon>Neoptera</taxon>
        <taxon>Endopterygota</taxon>
        <taxon>Lepidoptera</taxon>
        <taxon>Glossata</taxon>
        <taxon>Ditrysia</taxon>
        <taxon>Pyraloidea</taxon>
        <taxon>Crambidae</taxon>
        <taxon>Crambinae</taxon>
        <taxon>Diatraea</taxon>
    </lineage>
</organism>
<gene>
    <name evidence="2" type="ORF">DIATSA_LOCUS4950</name>
</gene>
<accession>A0A9N9R0C6</accession>
<reference evidence="2" key="2">
    <citation type="submission" date="2022-10" db="EMBL/GenBank/DDBJ databases">
        <authorList>
            <consortium name="ENA_rothamsted_submissions"/>
            <consortium name="culmorum"/>
            <person name="King R."/>
        </authorList>
    </citation>
    <scope>NUCLEOTIDE SEQUENCE</scope>
</reference>
<dbReference type="EMBL" id="OU893348">
    <property type="protein sequence ID" value="CAG9787039.1"/>
    <property type="molecule type" value="Genomic_DNA"/>
</dbReference>
<evidence type="ECO:0000256" key="1">
    <source>
        <dbReference type="SAM" id="SignalP"/>
    </source>
</evidence>
<dbReference type="AlphaFoldDB" id="A0A9N9R0C6"/>
<name>A0A9N9R0C6_9NEOP</name>
<dbReference type="Proteomes" id="UP001153714">
    <property type="component" value="Chromosome 17"/>
</dbReference>
<sequence length="199" mass="22336">MKYKKMNIACFFGILIIIMGDASAIEKNNNKAIIGQRILLRKLQNFQNTPRNDGKSVTWNEFLADVLVKKIFHFNSSEEPLDADKSNSNILKESVSQILAAYKFVYDKFREDDVDNLKGTHDPKDDVEVIQPRNGVESCDDCVAVKASKDTGNPCVSGQIKNENGDCVDSTPVKLILSVPNQCPIGYRADRLGFCRIRF</sequence>
<evidence type="ECO:0000313" key="2">
    <source>
        <dbReference type="EMBL" id="CAG9787039.1"/>
    </source>
</evidence>
<dbReference type="OrthoDB" id="7333381at2759"/>
<proteinExistence type="predicted"/>
<evidence type="ECO:0000313" key="3">
    <source>
        <dbReference type="Proteomes" id="UP001153714"/>
    </source>
</evidence>
<keyword evidence="3" id="KW-1185">Reference proteome</keyword>
<feature type="chain" id="PRO_5040205548" evidence="1">
    <location>
        <begin position="25"/>
        <end position="199"/>
    </location>
</feature>
<reference evidence="2" key="1">
    <citation type="submission" date="2021-12" db="EMBL/GenBank/DDBJ databases">
        <authorList>
            <person name="King R."/>
        </authorList>
    </citation>
    <scope>NUCLEOTIDE SEQUENCE</scope>
</reference>